<sequence>MVKLLGIWKKPLGISHLVLLFIANLGPTSTEAELKEVLSKYAGFHTLKMRGRGGMPVAFADFQDVESSTAVMNALQSTSLSLLIVICKIKNEEKLATPAKNFIQPTDHNA</sequence>
<name>A0A835RR61_VANPL</name>
<evidence type="ECO:0000256" key="1">
    <source>
        <dbReference type="SAM" id="SignalP"/>
    </source>
</evidence>
<keyword evidence="1" id="KW-0732">Signal</keyword>
<organism evidence="3 4">
    <name type="scientific">Vanilla planifolia</name>
    <name type="common">Vanilla</name>
    <dbReference type="NCBI Taxonomy" id="51239"/>
    <lineage>
        <taxon>Eukaryota</taxon>
        <taxon>Viridiplantae</taxon>
        <taxon>Streptophyta</taxon>
        <taxon>Embryophyta</taxon>
        <taxon>Tracheophyta</taxon>
        <taxon>Spermatophyta</taxon>
        <taxon>Magnoliopsida</taxon>
        <taxon>Liliopsida</taxon>
        <taxon>Asparagales</taxon>
        <taxon>Orchidaceae</taxon>
        <taxon>Vanilloideae</taxon>
        <taxon>Vanilleae</taxon>
        <taxon>Vanilla</taxon>
    </lineage>
</organism>
<feature type="chain" id="PRO_5032582329" description="RRM domain-containing protein" evidence="1">
    <location>
        <begin position="33"/>
        <end position="110"/>
    </location>
</feature>
<dbReference type="AlphaFoldDB" id="A0A835RR61"/>
<dbReference type="SUPFAM" id="SSF54928">
    <property type="entry name" value="RNA-binding domain, RBD"/>
    <property type="match status" value="1"/>
</dbReference>
<feature type="signal peptide" evidence="1">
    <location>
        <begin position="1"/>
        <end position="32"/>
    </location>
</feature>
<dbReference type="Gene3D" id="3.30.70.330">
    <property type="match status" value="1"/>
</dbReference>
<dbReference type="Pfam" id="PF00076">
    <property type="entry name" value="RRM_1"/>
    <property type="match status" value="1"/>
</dbReference>
<comment type="caution">
    <text evidence="3">The sequence shown here is derived from an EMBL/GenBank/DDBJ whole genome shotgun (WGS) entry which is preliminary data.</text>
</comment>
<dbReference type="InterPro" id="IPR012677">
    <property type="entry name" value="Nucleotide-bd_a/b_plait_sf"/>
</dbReference>
<dbReference type="EMBL" id="JADCNM010000002">
    <property type="protein sequence ID" value="KAG0493889.1"/>
    <property type="molecule type" value="Genomic_DNA"/>
</dbReference>
<dbReference type="Proteomes" id="UP000639772">
    <property type="component" value="Unassembled WGS sequence"/>
</dbReference>
<feature type="domain" description="RRM" evidence="2">
    <location>
        <begin position="20"/>
        <end position="80"/>
    </location>
</feature>
<evidence type="ECO:0000259" key="2">
    <source>
        <dbReference type="Pfam" id="PF00076"/>
    </source>
</evidence>
<evidence type="ECO:0000313" key="4">
    <source>
        <dbReference type="Proteomes" id="UP000639772"/>
    </source>
</evidence>
<accession>A0A835RR61</accession>
<reference evidence="3 4" key="1">
    <citation type="journal article" date="2020" name="Nat. Food">
        <title>A phased Vanilla planifolia genome enables genetic improvement of flavour and production.</title>
        <authorList>
            <person name="Hasing T."/>
            <person name="Tang H."/>
            <person name="Brym M."/>
            <person name="Khazi F."/>
            <person name="Huang T."/>
            <person name="Chambers A.H."/>
        </authorList>
    </citation>
    <scope>NUCLEOTIDE SEQUENCE [LARGE SCALE GENOMIC DNA]</scope>
    <source>
        <tissue evidence="3">Leaf</tissue>
    </source>
</reference>
<evidence type="ECO:0000313" key="3">
    <source>
        <dbReference type="EMBL" id="KAG0493889.1"/>
    </source>
</evidence>
<protein>
    <recommendedName>
        <fullName evidence="2">RRM domain-containing protein</fullName>
    </recommendedName>
</protein>
<gene>
    <name evidence="3" type="ORF">HPP92_004883</name>
</gene>
<dbReference type="InterPro" id="IPR035979">
    <property type="entry name" value="RBD_domain_sf"/>
</dbReference>
<dbReference type="GO" id="GO:0003723">
    <property type="term" value="F:RNA binding"/>
    <property type="evidence" value="ECO:0007669"/>
    <property type="project" value="InterPro"/>
</dbReference>
<proteinExistence type="predicted"/>
<dbReference type="InterPro" id="IPR000504">
    <property type="entry name" value="RRM_dom"/>
</dbReference>
<dbReference type="OrthoDB" id="431169at2759"/>